<dbReference type="GO" id="GO:0005085">
    <property type="term" value="F:guanyl-nucleotide exchange factor activity"/>
    <property type="evidence" value="ECO:0007669"/>
    <property type="project" value="UniProtKB-KW"/>
</dbReference>
<evidence type="ECO:0000256" key="1">
    <source>
        <dbReference type="ARBA" id="ARBA00022658"/>
    </source>
</evidence>
<evidence type="ECO:0000313" key="8">
    <source>
        <dbReference type="Proteomes" id="UP000696485"/>
    </source>
</evidence>
<feature type="compositionally biased region" description="Polar residues" evidence="4">
    <location>
        <begin position="1301"/>
        <end position="1312"/>
    </location>
</feature>
<dbReference type="PANTHER" id="PTHR23113:SF99">
    <property type="entry name" value="RASGEF DOMAIN-CONTAINING PROTEIN"/>
    <property type="match status" value="1"/>
</dbReference>
<keyword evidence="3" id="KW-0175">Coiled coil</keyword>
<evidence type="ECO:0000256" key="2">
    <source>
        <dbReference type="PROSITE-ProRule" id="PRU00168"/>
    </source>
</evidence>
<sequence>MDRARMFCETTMHPDLQLGLDDDTGTELMTGASINGYIHEIVFNNMSPVDPKLIPVFTTTYPLFAAVSQVLKELKRCVNLCSSDKESTLATPEQTSRIVSLIQGIVKGLNPRIEEPGVVQEIKAFVVDILQERLKYTDARGMLELIDSTIASSSNNNYQHSAGSSEATRRQSAAPSISSGNPTVDLSNVLITGLTPALFLRLDPVYFAQQVLFYHRHQLTAIGGLESLLNNPAFFMRRYPTSIARHTIQSPLVFSMYSPHFLTVLITHHILIATQSVQSTSRRPKLVAQWIVTGRACRALGDQAGFMAIAIGVCSPGVVRLQETWKHVPMELRNEVVQLWIPVLIKLDMVTEELQNLAVSTFALKSTINTIISPSLEGRPTVVPCVSNIKMLIDQLDRSMPSFIQASPAPLLNVEKLKHIFTILDKAKESIKTPHQDLMMAIDTSTANSHLQQYFGHLASISQTLHDQYHSNELSNDAFESSLACEPHFSGQYLDYHYKNRKMNGSFIPLMFPEVTVAHRLFPLQLLLSLESTGNTNRKSSFDEANPLITSTILDPREKIQQQQVFQQHSGPLIINTAVSQQPIQGPVEWEESTMAHHGVTHLGMLSSTGTGPKARKRTYSFPPSRVAPRGSNLHGAGSQYLINMINPHLDTVAREWLSDNSLHAAEDQNAILVAMQTVAGIGYSLVSAEAGSLLLKVQEDGFDAFAKAVFDDDETTTGRPQELLKPTKQWVKGSNRSSLSVINSARTVIVKAGTLDMLLQVVVLGLDALAGKYVDERGDLISLVSRPLTLDHDEYVAGFFATYRSFCTASRLLEQFVAMFTFAYDSKSRKSDIPSGLDLFSDPHATLSPGTTASGNNINSRKSKEGSMLGWGKVLRLQLRVLKAIEHWLRFHFGDFLDDMVLKAGLCDALMQMAAQEESQRVLLDDSCATEATALREQLYLVKQLVVERAMTPVEAPDLGSETLETFFGKSPSTEPVLEDSWAADSILAQLNMAAQGHYLLIRDQEWFVLFEVLESQSADPLGWYLPKSSGPSSDEDVIITGIHNTLYSICRNGAPGTHWNGERLINSLPMCLQNLCKLHHIIRGWVIAQIADPTLAFEQRVARIQKMLDIILMSRANMRMLGQSLDSSAGSLDAGATGRPGSRLSRSVPSFVEAAVASALISPESRGYSRAWHEIAVIRKVSVETLEDVLGAQPSHGLSGGTSSSPELVPSIGWLVERMLETCCYVRDMSYESPLLINFDKRQYVYDLVNVYIQHQRSLRPGMTTSAAQPSALTSWLGQSAGPGTSFALKLVREAAQREFQTQKSGSNGQLPLMTGGHPHNNSSNSVSLSSASSALTSSSSSSSSSSRSHRSTKIFSRLVSQQLEKVKRDQKEYDRLDKQIKDTQGRIQKAQQEQAKTLEKQIKLEQGRSRVKNQLLKSTLMRAMRPISMAITSSWSSATTTVSNATALGSAISGKVLGATNELMGTSAAAAAAAAAAGGGGGGGASLATRDVLQRSGTVGAYGKPALVINLINSTCSVAYTYTKRDYVFKIVTEEGGQSLLQALDYEDMLKWIRVMNEAAAEATAKRRTLLDIDESLQLSKEDAMEVTVVEPEKKGRNS</sequence>
<gene>
    <name evidence="7" type="ORF">BG006_003728</name>
</gene>
<feature type="region of interest" description="Disordered" evidence="4">
    <location>
        <begin position="155"/>
        <end position="179"/>
    </location>
</feature>
<feature type="non-terminal residue" evidence="7">
    <location>
        <position position="1602"/>
    </location>
</feature>
<evidence type="ECO:0000259" key="6">
    <source>
        <dbReference type="PROSITE" id="PS50212"/>
    </source>
</evidence>
<dbReference type="CDD" id="cd06224">
    <property type="entry name" value="REM"/>
    <property type="match status" value="1"/>
</dbReference>
<dbReference type="InterPro" id="IPR011993">
    <property type="entry name" value="PH-like_dom_sf"/>
</dbReference>
<feature type="domain" description="Ras-GEF" evidence="5">
    <location>
        <begin position="203"/>
        <end position="488"/>
    </location>
</feature>
<dbReference type="SUPFAM" id="SSF50729">
    <property type="entry name" value="PH domain-like"/>
    <property type="match status" value="1"/>
</dbReference>
<evidence type="ECO:0000313" key="7">
    <source>
        <dbReference type="EMBL" id="KAF9333349.1"/>
    </source>
</evidence>
<dbReference type="GO" id="GO:0007264">
    <property type="term" value="P:small GTPase-mediated signal transduction"/>
    <property type="evidence" value="ECO:0007669"/>
    <property type="project" value="InterPro"/>
</dbReference>
<dbReference type="Gene3D" id="1.20.870.10">
    <property type="entry name" value="Son of sevenless (SoS) protein Chain: S domain 1"/>
    <property type="match status" value="1"/>
</dbReference>
<reference evidence="7" key="1">
    <citation type="journal article" date="2020" name="Fungal Divers.">
        <title>Resolving the Mortierellaceae phylogeny through synthesis of multi-gene phylogenetics and phylogenomics.</title>
        <authorList>
            <person name="Vandepol N."/>
            <person name="Liber J."/>
            <person name="Desiro A."/>
            <person name="Na H."/>
            <person name="Kennedy M."/>
            <person name="Barry K."/>
            <person name="Grigoriev I.V."/>
            <person name="Miller A.N."/>
            <person name="O'Donnell K."/>
            <person name="Stajich J.E."/>
            <person name="Bonito G."/>
        </authorList>
    </citation>
    <scope>NUCLEOTIDE SEQUENCE</scope>
    <source>
        <strain evidence="7">NVP1</strain>
    </source>
</reference>
<dbReference type="SMART" id="SM00147">
    <property type="entry name" value="RasGEF"/>
    <property type="match status" value="1"/>
</dbReference>
<dbReference type="InterPro" id="IPR000651">
    <property type="entry name" value="Ras-like_Gua-exchang_fac_N"/>
</dbReference>
<dbReference type="InterPro" id="IPR008937">
    <property type="entry name" value="Ras-like_GEF"/>
</dbReference>
<organism evidence="7 8">
    <name type="scientific">Podila minutissima</name>
    <dbReference type="NCBI Taxonomy" id="64525"/>
    <lineage>
        <taxon>Eukaryota</taxon>
        <taxon>Fungi</taxon>
        <taxon>Fungi incertae sedis</taxon>
        <taxon>Mucoromycota</taxon>
        <taxon>Mortierellomycotina</taxon>
        <taxon>Mortierellomycetes</taxon>
        <taxon>Mortierellales</taxon>
        <taxon>Mortierellaceae</taxon>
        <taxon>Podila</taxon>
    </lineage>
</organism>
<evidence type="ECO:0000256" key="3">
    <source>
        <dbReference type="SAM" id="Coils"/>
    </source>
</evidence>
<dbReference type="Pfam" id="PF00617">
    <property type="entry name" value="RasGEF"/>
    <property type="match status" value="1"/>
</dbReference>
<dbReference type="SUPFAM" id="SSF48366">
    <property type="entry name" value="Ras GEF"/>
    <property type="match status" value="2"/>
</dbReference>
<dbReference type="Proteomes" id="UP000696485">
    <property type="component" value="Unassembled WGS sequence"/>
</dbReference>
<proteinExistence type="predicted"/>
<dbReference type="Pfam" id="PF00618">
    <property type="entry name" value="RasGEF_N"/>
    <property type="match status" value="1"/>
</dbReference>
<protein>
    <submittedName>
        <fullName evidence="7">Uncharacterized protein</fullName>
    </submittedName>
</protein>
<accession>A0A9P5VMR4</accession>
<feature type="region of interest" description="Disordered" evidence="4">
    <location>
        <begin position="1300"/>
        <end position="1356"/>
    </location>
</feature>
<dbReference type="EMBL" id="JAAAUY010000207">
    <property type="protein sequence ID" value="KAF9333349.1"/>
    <property type="molecule type" value="Genomic_DNA"/>
</dbReference>
<dbReference type="InterPro" id="IPR001895">
    <property type="entry name" value="RASGEF_cat_dom"/>
</dbReference>
<evidence type="ECO:0000256" key="4">
    <source>
        <dbReference type="SAM" id="MobiDB-lite"/>
    </source>
</evidence>
<dbReference type="PROSITE" id="PS50009">
    <property type="entry name" value="RASGEF_CAT"/>
    <property type="match status" value="1"/>
</dbReference>
<evidence type="ECO:0000259" key="5">
    <source>
        <dbReference type="PROSITE" id="PS50009"/>
    </source>
</evidence>
<dbReference type="PANTHER" id="PTHR23113">
    <property type="entry name" value="GUANINE NUCLEOTIDE EXCHANGE FACTOR"/>
    <property type="match status" value="1"/>
</dbReference>
<dbReference type="Gene3D" id="1.10.840.10">
    <property type="entry name" value="Ras guanine-nucleotide exchange factors catalytic domain"/>
    <property type="match status" value="2"/>
</dbReference>
<dbReference type="InterPro" id="IPR023578">
    <property type="entry name" value="Ras_GEF_dom_sf"/>
</dbReference>
<keyword evidence="8" id="KW-1185">Reference proteome</keyword>
<name>A0A9P5VMR4_9FUNG</name>
<dbReference type="InterPro" id="IPR036964">
    <property type="entry name" value="RASGEF_cat_dom_sf"/>
</dbReference>
<feature type="domain" description="N-terminal Ras-GEF" evidence="6">
    <location>
        <begin position="747"/>
        <end position="941"/>
    </location>
</feature>
<feature type="coiled-coil region" evidence="3">
    <location>
        <begin position="1362"/>
        <end position="1411"/>
    </location>
</feature>
<dbReference type="Gene3D" id="2.30.29.30">
    <property type="entry name" value="Pleckstrin-homology domain (PH domain)/Phosphotyrosine-binding domain (PTB)"/>
    <property type="match status" value="1"/>
</dbReference>
<feature type="compositionally biased region" description="Low complexity" evidence="4">
    <location>
        <begin position="1322"/>
        <end position="1349"/>
    </location>
</feature>
<comment type="caution">
    <text evidence="7">The sequence shown here is derived from an EMBL/GenBank/DDBJ whole genome shotgun (WGS) entry which is preliminary data.</text>
</comment>
<keyword evidence="1 2" id="KW-0344">Guanine-nucleotide releasing factor</keyword>
<dbReference type="PROSITE" id="PS50212">
    <property type="entry name" value="RASGEF_NTER"/>
    <property type="match status" value="1"/>
</dbReference>